<dbReference type="InterPro" id="IPR009056">
    <property type="entry name" value="Cyt_c-like_dom"/>
</dbReference>
<dbReference type="InterPro" id="IPR050597">
    <property type="entry name" value="Cytochrome_c_Oxidase_Subunit"/>
</dbReference>
<dbReference type="RefSeq" id="WP_283442830.1">
    <property type="nucleotide sequence ID" value="NZ_FXUL01000009.1"/>
</dbReference>
<dbReference type="InterPro" id="IPR036909">
    <property type="entry name" value="Cyt_c-like_dom_sf"/>
</dbReference>
<dbReference type="PROSITE" id="PS51007">
    <property type="entry name" value="CYTC"/>
    <property type="match status" value="2"/>
</dbReference>
<accession>A0ABY1Q9R5</accession>
<comment type="caution">
    <text evidence="7">The sequence shown here is derived from an EMBL/GenBank/DDBJ whole genome shotgun (WGS) entry which is preliminary data.</text>
</comment>
<feature type="domain" description="Cytochrome c" evidence="6">
    <location>
        <begin position="27"/>
        <end position="114"/>
    </location>
</feature>
<dbReference type="PANTHER" id="PTHR33751:SF11">
    <property type="entry name" value="BLL4483 PROTEIN"/>
    <property type="match status" value="1"/>
</dbReference>
<reference evidence="7 8" key="1">
    <citation type="submission" date="2017-05" db="EMBL/GenBank/DDBJ databases">
        <authorList>
            <person name="Varghese N."/>
            <person name="Submissions S."/>
        </authorList>
    </citation>
    <scope>NUCLEOTIDE SEQUENCE [LARGE SCALE GENOMIC DNA]</scope>
    <source>
        <strain evidence="7 8">DSM 26001</strain>
    </source>
</reference>
<dbReference type="Proteomes" id="UP001158049">
    <property type="component" value="Unassembled WGS sequence"/>
</dbReference>
<name>A0ABY1Q9R5_9BURK</name>
<evidence type="ECO:0000256" key="2">
    <source>
        <dbReference type="ARBA" id="ARBA00022723"/>
    </source>
</evidence>
<dbReference type="InterPro" id="IPR036280">
    <property type="entry name" value="Multihaem_cyt_sf"/>
</dbReference>
<evidence type="ECO:0000256" key="1">
    <source>
        <dbReference type="ARBA" id="ARBA00022617"/>
    </source>
</evidence>
<keyword evidence="8" id="KW-1185">Reference proteome</keyword>
<feature type="chain" id="PRO_5046406440" evidence="5">
    <location>
        <begin position="27"/>
        <end position="224"/>
    </location>
</feature>
<evidence type="ECO:0000313" key="7">
    <source>
        <dbReference type="EMBL" id="SMP63904.1"/>
    </source>
</evidence>
<keyword evidence="2 4" id="KW-0479">Metal-binding</keyword>
<evidence type="ECO:0000313" key="8">
    <source>
        <dbReference type="Proteomes" id="UP001158049"/>
    </source>
</evidence>
<evidence type="ECO:0000256" key="3">
    <source>
        <dbReference type="ARBA" id="ARBA00023004"/>
    </source>
</evidence>
<dbReference type="SUPFAM" id="SSF48695">
    <property type="entry name" value="Multiheme cytochromes"/>
    <property type="match status" value="1"/>
</dbReference>
<feature type="domain" description="Cytochrome c" evidence="6">
    <location>
        <begin position="128"/>
        <end position="218"/>
    </location>
</feature>
<gene>
    <name evidence="7" type="ORF">SAMN06295970_109157</name>
</gene>
<dbReference type="PANTHER" id="PTHR33751">
    <property type="entry name" value="CBB3-TYPE CYTOCHROME C OXIDASE SUBUNIT FIXP"/>
    <property type="match status" value="1"/>
</dbReference>
<dbReference type="Pfam" id="PF00034">
    <property type="entry name" value="Cytochrom_C"/>
    <property type="match status" value="2"/>
</dbReference>
<evidence type="ECO:0000256" key="5">
    <source>
        <dbReference type="SAM" id="SignalP"/>
    </source>
</evidence>
<organism evidence="7 8">
    <name type="scientific">Noviherbaspirillum suwonense</name>
    <dbReference type="NCBI Taxonomy" id="1224511"/>
    <lineage>
        <taxon>Bacteria</taxon>
        <taxon>Pseudomonadati</taxon>
        <taxon>Pseudomonadota</taxon>
        <taxon>Betaproteobacteria</taxon>
        <taxon>Burkholderiales</taxon>
        <taxon>Oxalobacteraceae</taxon>
        <taxon>Noviherbaspirillum</taxon>
    </lineage>
</organism>
<proteinExistence type="predicted"/>
<protein>
    <submittedName>
        <fullName evidence="7">Cytochrome c553</fullName>
    </submittedName>
</protein>
<dbReference type="InterPro" id="IPR024167">
    <property type="entry name" value="Cytochrome_c4-like"/>
</dbReference>
<evidence type="ECO:0000256" key="4">
    <source>
        <dbReference type="PROSITE-ProRule" id="PRU00433"/>
    </source>
</evidence>
<dbReference type="Gene3D" id="1.10.760.10">
    <property type="entry name" value="Cytochrome c-like domain"/>
    <property type="match status" value="2"/>
</dbReference>
<sequence>MRRYSTRIAAVAMLGCGLHAALPASAQDKNLGAAIAAKGGSGGAAACVSCHGAKGEGMAAAGFPRLAGLHPDYLLAQLDNFASGLRQNPVMAPIARQLTAAERQAVAGYFGGLPPPTPVASGDPNVLKASDRGAWLADRGHWDDNLPACVQCHGPGGAGTGSAFPPLAGQSSAYLASQLHAFKSGARPGGPMSLMSVVAKRMTDADIAAVADHFGAAPADKGKK</sequence>
<keyword evidence="3 4" id="KW-0408">Iron</keyword>
<evidence type="ECO:0000259" key="6">
    <source>
        <dbReference type="PROSITE" id="PS51007"/>
    </source>
</evidence>
<keyword evidence="5" id="KW-0732">Signal</keyword>
<keyword evidence="1 4" id="KW-0349">Heme</keyword>
<dbReference type="SUPFAM" id="SSF46626">
    <property type="entry name" value="Cytochrome c"/>
    <property type="match status" value="2"/>
</dbReference>
<dbReference type="PIRSF" id="PIRSF000005">
    <property type="entry name" value="Cytochrome_c4"/>
    <property type="match status" value="1"/>
</dbReference>
<dbReference type="EMBL" id="FXUL01000009">
    <property type="protein sequence ID" value="SMP63904.1"/>
    <property type="molecule type" value="Genomic_DNA"/>
</dbReference>
<feature type="signal peptide" evidence="5">
    <location>
        <begin position="1"/>
        <end position="26"/>
    </location>
</feature>